<dbReference type="PATRIC" id="fig|1229493.5.peg.149"/>
<gene>
    <name evidence="1" type="ORF">H735_05425</name>
</gene>
<accession>A0A0C1WBX8</accession>
<evidence type="ECO:0000313" key="1">
    <source>
        <dbReference type="EMBL" id="KIF53827.1"/>
    </source>
</evidence>
<comment type="caution">
    <text evidence="1">The sequence shown here is derived from an EMBL/GenBank/DDBJ whole genome shotgun (WGS) entry which is preliminary data.</text>
</comment>
<dbReference type="EMBL" id="JPRD01000011">
    <property type="protein sequence ID" value="KIF53827.1"/>
    <property type="molecule type" value="Genomic_DNA"/>
</dbReference>
<sequence>MIMLSQAYRIASAKRTFVTRRVPLELMQSLVGGNGVSKPKSGDLVLAKIVQVGHHKFGERTDGRRATLFEGDEIILAYGHRYAPDQFEAVVPGSLEECHMVAAGGIAAQAISWHSKTKSPTVIQPVGLIADYSGKIINVSDFAVDDSNLVDLVPSVAVVGTSMNAGKTTSAAHIIRGLNKAGYRVGAMKVTGTGAGGDLWLMKDSGAYIALDFTDAGHATTFKVNSFDLMNIVDRLSQELIRFGCNAIVVEIADGIFQKETRELLENREFKARFPNVVFAARESLGATAGVQWLSNQGYSVSAVSGIVCASPLSTREITQQIDTPVYGLDLLIEPSISKSLLHFPSMTPELELA</sequence>
<reference evidence="1 2" key="1">
    <citation type="submission" date="2014-07" db="EMBL/GenBank/DDBJ databases">
        <title>Unique and conserved regions in Vibrio harveyi and related species in comparison with the shrimp pathogen Vibrio harveyi CAIM 1792.</title>
        <authorList>
            <person name="Espinoza-Valles I."/>
            <person name="Vora G."/>
            <person name="Leekitcharoenphon P."/>
            <person name="Ussery D."/>
            <person name="Hoj L."/>
            <person name="Gomez-Gil B."/>
        </authorList>
    </citation>
    <scope>NUCLEOTIDE SEQUENCE [LARGE SCALE GENOMIC DNA]</scope>
    <source>
        <strain evidence="2">CAIM 1854 / LMG 25443</strain>
    </source>
</reference>
<dbReference type="SUPFAM" id="SSF52540">
    <property type="entry name" value="P-loop containing nucleoside triphosphate hydrolases"/>
    <property type="match status" value="1"/>
</dbReference>
<dbReference type="InterPro" id="IPR027417">
    <property type="entry name" value="P-loop_NTPase"/>
</dbReference>
<dbReference type="AlphaFoldDB" id="A0A0C1WBX8"/>
<proteinExistence type="predicted"/>
<organism evidence="1 2">
    <name type="scientific">Vibrio owensii CAIM 1854 = LMG 25443</name>
    <dbReference type="NCBI Taxonomy" id="1229493"/>
    <lineage>
        <taxon>Bacteria</taxon>
        <taxon>Pseudomonadati</taxon>
        <taxon>Pseudomonadota</taxon>
        <taxon>Gammaproteobacteria</taxon>
        <taxon>Vibrionales</taxon>
        <taxon>Vibrionaceae</taxon>
        <taxon>Vibrio</taxon>
    </lineage>
</organism>
<name>A0A0C1WBX8_9VIBR</name>
<dbReference type="Gene3D" id="3.40.50.300">
    <property type="entry name" value="P-loop containing nucleotide triphosphate hydrolases"/>
    <property type="match status" value="1"/>
</dbReference>
<dbReference type="RefSeq" id="WP_020197380.1">
    <property type="nucleotide sequence ID" value="NZ_BAOH01000117.1"/>
</dbReference>
<protein>
    <submittedName>
        <fullName evidence="1">Molybdopterin guanine dinucleotide synthesis B family protein</fullName>
    </submittedName>
</protein>
<dbReference type="Proteomes" id="UP000031586">
    <property type="component" value="Unassembled WGS sequence"/>
</dbReference>
<evidence type="ECO:0000313" key="2">
    <source>
        <dbReference type="Proteomes" id="UP000031586"/>
    </source>
</evidence>